<feature type="region of interest" description="Disordered" evidence="1">
    <location>
        <begin position="29"/>
        <end position="49"/>
    </location>
</feature>
<reference evidence="2" key="1">
    <citation type="submission" date="2025-08" db="UniProtKB">
        <authorList>
            <consortium name="Ensembl"/>
        </authorList>
    </citation>
    <scope>IDENTIFICATION</scope>
</reference>
<evidence type="ECO:0000256" key="1">
    <source>
        <dbReference type="SAM" id="MobiDB-lite"/>
    </source>
</evidence>
<proteinExistence type="predicted"/>
<evidence type="ECO:0000313" key="2">
    <source>
        <dbReference type="Ensembl" id="ENSMALP00000015731.1"/>
    </source>
</evidence>
<keyword evidence="3" id="KW-1185">Reference proteome</keyword>
<name>A0A3Q3QMC0_MONAL</name>
<protein>
    <recommendedName>
        <fullName evidence="4">DUF4939 domain-containing protein</fullName>
    </recommendedName>
</protein>
<organism evidence="2 3">
    <name type="scientific">Monopterus albus</name>
    <name type="common">Swamp eel</name>
    <dbReference type="NCBI Taxonomy" id="43700"/>
    <lineage>
        <taxon>Eukaryota</taxon>
        <taxon>Metazoa</taxon>
        <taxon>Chordata</taxon>
        <taxon>Craniata</taxon>
        <taxon>Vertebrata</taxon>
        <taxon>Euteleostomi</taxon>
        <taxon>Actinopterygii</taxon>
        <taxon>Neopterygii</taxon>
        <taxon>Teleostei</taxon>
        <taxon>Neoteleostei</taxon>
        <taxon>Acanthomorphata</taxon>
        <taxon>Anabantaria</taxon>
        <taxon>Synbranchiformes</taxon>
        <taxon>Synbranchidae</taxon>
        <taxon>Monopterus</taxon>
    </lineage>
</organism>
<dbReference type="Proteomes" id="UP000261600">
    <property type="component" value="Unplaced"/>
</dbReference>
<sequence length="115" mass="13081">MKFKWGRHNSLPFYHLHVSSATFSLAPRSATRAASPHRDPHIPEPDTLDGNVESCRGFLLQCRRLFDHQPQTYITDGEKISYIINRLRGKALLWAKAADSQGLFLDGYLSEPSKQ</sequence>
<reference evidence="2" key="2">
    <citation type="submission" date="2025-09" db="UniProtKB">
        <authorList>
            <consortium name="Ensembl"/>
        </authorList>
    </citation>
    <scope>IDENTIFICATION</scope>
</reference>
<dbReference type="Ensembl" id="ENSMALT00000016045.1">
    <property type="protein sequence ID" value="ENSMALP00000015731.1"/>
    <property type="gene ID" value="ENSMALG00000011042.1"/>
</dbReference>
<evidence type="ECO:0008006" key="4">
    <source>
        <dbReference type="Google" id="ProtNLM"/>
    </source>
</evidence>
<dbReference type="AlphaFoldDB" id="A0A3Q3QMC0"/>
<evidence type="ECO:0000313" key="3">
    <source>
        <dbReference type="Proteomes" id="UP000261600"/>
    </source>
</evidence>
<accession>A0A3Q3QMC0</accession>